<accession>A0ABY2DHK3</accession>
<proteinExistence type="predicted"/>
<comment type="caution">
    <text evidence="2">The sequence shown here is derived from an EMBL/GenBank/DDBJ whole genome shotgun (WGS) entry which is preliminary data.</text>
</comment>
<evidence type="ECO:0000313" key="2">
    <source>
        <dbReference type="EMBL" id="TDB89938.1"/>
    </source>
</evidence>
<dbReference type="Proteomes" id="UP000295626">
    <property type="component" value="Unassembled WGS sequence"/>
</dbReference>
<feature type="signal peptide" evidence="1">
    <location>
        <begin position="1"/>
        <end position="25"/>
    </location>
</feature>
<dbReference type="PROSITE" id="PS51318">
    <property type="entry name" value="TAT"/>
    <property type="match status" value="1"/>
</dbReference>
<organism evidence="2 3">
    <name type="scientific">Micromonospora fluostatini</name>
    <dbReference type="NCBI Taxonomy" id="1629071"/>
    <lineage>
        <taxon>Bacteria</taxon>
        <taxon>Bacillati</taxon>
        <taxon>Actinomycetota</taxon>
        <taxon>Actinomycetes</taxon>
        <taxon>Micromonosporales</taxon>
        <taxon>Micromonosporaceae</taxon>
        <taxon>Micromonospora</taxon>
    </lineage>
</organism>
<feature type="chain" id="PRO_5045621018" evidence="1">
    <location>
        <begin position="26"/>
        <end position="63"/>
    </location>
</feature>
<feature type="non-terminal residue" evidence="2">
    <location>
        <position position="63"/>
    </location>
</feature>
<evidence type="ECO:0000256" key="1">
    <source>
        <dbReference type="SAM" id="SignalP"/>
    </source>
</evidence>
<name>A0ABY2DHK3_9ACTN</name>
<evidence type="ECO:0000313" key="3">
    <source>
        <dbReference type="Proteomes" id="UP000295626"/>
    </source>
</evidence>
<keyword evidence="3" id="KW-1185">Reference proteome</keyword>
<reference evidence="2 3" key="1">
    <citation type="submission" date="2019-02" db="EMBL/GenBank/DDBJ databases">
        <title>Draft genome sequences of novel Actinobacteria.</title>
        <authorList>
            <person name="Sahin N."/>
            <person name="Ay H."/>
            <person name="Saygin H."/>
        </authorList>
    </citation>
    <scope>NUCLEOTIDE SEQUENCE [LARGE SCALE GENOMIC DNA]</scope>
    <source>
        <strain evidence="2 3">JCM 30529</strain>
    </source>
</reference>
<sequence>MVRRHLLRAATAVVAAVLAATGLQAVTAATASAAVRTVYYDASRAGEFRTNFDAAARIWNSSV</sequence>
<dbReference type="InterPro" id="IPR006311">
    <property type="entry name" value="TAT_signal"/>
</dbReference>
<dbReference type="EMBL" id="SMKE01000574">
    <property type="protein sequence ID" value="TDB89938.1"/>
    <property type="molecule type" value="Genomic_DNA"/>
</dbReference>
<protein>
    <submittedName>
        <fullName evidence="2">Peptidase S1</fullName>
    </submittedName>
</protein>
<keyword evidence="1" id="KW-0732">Signal</keyword>
<gene>
    <name evidence="2" type="ORF">E1091_14455</name>
</gene>